<dbReference type="InterPro" id="IPR008462">
    <property type="entry name" value="CsbD"/>
</dbReference>
<proteinExistence type="inferred from homology"/>
<evidence type="ECO:0000256" key="1">
    <source>
        <dbReference type="ARBA" id="ARBA00009129"/>
    </source>
</evidence>
<reference evidence="4" key="1">
    <citation type="journal article" date="2021" name="Front. Microbiol.">
        <title>Comprehensive Comparative Genomics and Phenotyping of Methylobacterium Species.</title>
        <authorList>
            <person name="Alessa O."/>
            <person name="Ogura Y."/>
            <person name="Fujitani Y."/>
            <person name="Takami H."/>
            <person name="Hayashi T."/>
            <person name="Sahin N."/>
            <person name="Tani A."/>
        </authorList>
    </citation>
    <scope>NUCLEOTIDE SEQUENCE</scope>
    <source>
        <strain evidence="4">DSM 23674</strain>
    </source>
</reference>
<feature type="region of interest" description="Disordered" evidence="2">
    <location>
        <begin position="1"/>
        <end position="67"/>
    </location>
</feature>
<feature type="domain" description="CsbD-like" evidence="3">
    <location>
        <begin position="6"/>
        <end position="56"/>
    </location>
</feature>
<reference evidence="4" key="2">
    <citation type="submission" date="2021-08" db="EMBL/GenBank/DDBJ databases">
        <authorList>
            <person name="Tani A."/>
            <person name="Ola A."/>
            <person name="Ogura Y."/>
            <person name="Katsura K."/>
            <person name="Hayashi T."/>
        </authorList>
    </citation>
    <scope>NUCLEOTIDE SEQUENCE</scope>
    <source>
        <strain evidence="4">DSM 23674</strain>
    </source>
</reference>
<dbReference type="Proteomes" id="UP001055101">
    <property type="component" value="Unassembled WGS sequence"/>
</dbReference>
<comment type="caution">
    <text evidence="4">The sequence shown here is derived from an EMBL/GenBank/DDBJ whole genome shotgun (WGS) entry which is preliminary data.</text>
</comment>
<feature type="compositionally biased region" description="Polar residues" evidence="2">
    <location>
        <begin position="42"/>
        <end position="51"/>
    </location>
</feature>
<dbReference type="InterPro" id="IPR036629">
    <property type="entry name" value="YjbJ_sf"/>
</dbReference>
<dbReference type="EMBL" id="BPRA01000003">
    <property type="protein sequence ID" value="GJE54440.1"/>
    <property type="molecule type" value="Genomic_DNA"/>
</dbReference>
<sequence>MSSTTDKIKGTANQAAGSMKQSVGKITGNTTLQAEGHAQEAKGTTQKTVGNAKQGLKNLADKVKAGF</sequence>
<name>A0ABQ4TL62_9HYPH</name>
<feature type="compositionally biased region" description="Polar residues" evidence="2">
    <location>
        <begin position="1"/>
        <end position="21"/>
    </location>
</feature>
<keyword evidence="5" id="KW-1185">Reference proteome</keyword>
<gene>
    <name evidence="4" type="ORF">EKPJFOCH_0915</name>
</gene>
<evidence type="ECO:0000256" key="2">
    <source>
        <dbReference type="SAM" id="MobiDB-lite"/>
    </source>
</evidence>
<dbReference type="SUPFAM" id="SSF69047">
    <property type="entry name" value="Hypothetical protein YjbJ"/>
    <property type="match status" value="1"/>
</dbReference>
<accession>A0ABQ4TL62</accession>
<comment type="similarity">
    <text evidence="1">Belongs to the UPF0337 (CsbD) family.</text>
</comment>
<evidence type="ECO:0000313" key="5">
    <source>
        <dbReference type="Proteomes" id="UP001055101"/>
    </source>
</evidence>
<evidence type="ECO:0000259" key="3">
    <source>
        <dbReference type="Pfam" id="PF05532"/>
    </source>
</evidence>
<dbReference type="Pfam" id="PF05532">
    <property type="entry name" value="CsbD"/>
    <property type="match status" value="1"/>
</dbReference>
<protein>
    <recommendedName>
        <fullName evidence="3">CsbD-like domain-containing protein</fullName>
    </recommendedName>
</protein>
<dbReference type="Gene3D" id="1.10.1470.10">
    <property type="entry name" value="YjbJ"/>
    <property type="match status" value="1"/>
</dbReference>
<dbReference type="RefSeq" id="WP_147814115.1">
    <property type="nucleotide sequence ID" value="NZ_BPRA01000003.1"/>
</dbReference>
<organism evidence="4 5">
    <name type="scientific">Methylobacterium thuringiense</name>
    <dbReference type="NCBI Taxonomy" id="1003091"/>
    <lineage>
        <taxon>Bacteria</taxon>
        <taxon>Pseudomonadati</taxon>
        <taxon>Pseudomonadota</taxon>
        <taxon>Alphaproteobacteria</taxon>
        <taxon>Hyphomicrobiales</taxon>
        <taxon>Methylobacteriaceae</taxon>
        <taxon>Methylobacterium</taxon>
    </lineage>
</organism>
<evidence type="ECO:0000313" key="4">
    <source>
        <dbReference type="EMBL" id="GJE54440.1"/>
    </source>
</evidence>